<evidence type="ECO:0000259" key="6">
    <source>
        <dbReference type="Pfam" id="PF08281"/>
    </source>
</evidence>
<dbReference type="Pfam" id="PF04542">
    <property type="entry name" value="Sigma70_r2"/>
    <property type="match status" value="1"/>
</dbReference>
<dbReference type="Pfam" id="PF08281">
    <property type="entry name" value="Sigma70_r4_2"/>
    <property type="match status" value="1"/>
</dbReference>
<name>A0A369QHV6_9BACT</name>
<dbReference type="GO" id="GO:0016987">
    <property type="term" value="F:sigma factor activity"/>
    <property type="evidence" value="ECO:0007669"/>
    <property type="project" value="UniProtKB-KW"/>
</dbReference>
<dbReference type="NCBIfam" id="TIGR02937">
    <property type="entry name" value="sigma70-ECF"/>
    <property type="match status" value="1"/>
</dbReference>
<dbReference type="SUPFAM" id="SSF88946">
    <property type="entry name" value="Sigma2 domain of RNA polymerase sigma factors"/>
    <property type="match status" value="1"/>
</dbReference>
<dbReference type="CDD" id="cd06171">
    <property type="entry name" value="Sigma70_r4"/>
    <property type="match status" value="1"/>
</dbReference>
<evidence type="ECO:0000256" key="2">
    <source>
        <dbReference type="ARBA" id="ARBA00023015"/>
    </source>
</evidence>
<evidence type="ECO:0000256" key="4">
    <source>
        <dbReference type="ARBA" id="ARBA00023163"/>
    </source>
</evidence>
<keyword evidence="4" id="KW-0804">Transcription</keyword>
<dbReference type="InterPro" id="IPR007627">
    <property type="entry name" value="RNA_pol_sigma70_r2"/>
</dbReference>
<dbReference type="Gene3D" id="1.10.10.10">
    <property type="entry name" value="Winged helix-like DNA-binding domain superfamily/Winged helix DNA-binding domain"/>
    <property type="match status" value="1"/>
</dbReference>
<keyword evidence="8" id="KW-1185">Reference proteome</keyword>
<evidence type="ECO:0000256" key="3">
    <source>
        <dbReference type="ARBA" id="ARBA00023082"/>
    </source>
</evidence>
<keyword evidence="2" id="KW-0805">Transcription regulation</keyword>
<comment type="similarity">
    <text evidence="1">Belongs to the sigma-70 factor family. ECF subfamily.</text>
</comment>
<feature type="domain" description="RNA polymerase sigma-70 region 2" evidence="5">
    <location>
        <begin position="21"/>
        <end position="86"/>
    </location>
</feature>
<dbReference type="RefSeq" id="WP_115372510.1">
    <property type="nucleotide sequence ID" value="NZ_QASA01000001.1"/>
</dbReference>
<evidence type="ECO:0000259" key="5">
    <source>
        <dbReference type="Pfam" id="PF04542"/>
    </source>
</evidence>
<organism evidence="7 8">
    <name type="scientific">Adhaeribacter pallidiroseus</name>
    <dbReference type="NCBI Taxonomy" id="2072847"/>
    <lineage>
        <taxon>Bacteria</taxon>
        <taxon>Pseudomonadati</taxon>
        <taxon>Bacteroidota</taxon>
        <taxon>Cytophagia</taxon>
        <taxon>Cytophagales</taxon>
        <taxon>Hymenobacteraceae</taxon>
        <taxon>Adhaeribacter</taxon>
    </lineage>
</organism>
<keyword evidence="3" id="KW-0731">Sigma factor</keyword>
<dbReference type="SUPFAM" id="SSF88659">
    <property type="entry name" value="Sigma3 and sigma4 domains of RNA polymerase sigma factors"/>
    <property type="match status" value="1"/>
</dbReference>
<feature type="domain" description="RNA polymerase sigma factor 70 region 4 type 2" evidence="6">
    <location>
        <begin position="113"/>
        <end position="165"/>
    </location>
</feature>
<dbReference type="AlphaFoldDB" id="A0A369QHV6"/>
<dbReference type="GO" id="GO:0006352">
    <property type="term" value="P:DNA-templated transcription initiation"/>
    <property type="evidence" value="ECO:0007669"/>
    <property type="project" value="InterPro"/>
</dbReference>
<evidence type="ECO:0000313" key="8">
    <source>
        <dbReference type="Proteomes" id="UP000253919"/>
    </source>
</evidence>
<dbReference type="InterPro" id="IPR039425">
    <property type="entry name" value="RNA_pol_sigma-70-like"/>
</dbReference>
<dbReference type="GO" id="GO:0003677">
    <property type="term" value="F:DNA binding"/>
    <property type="evidence" value="ECO:0007669"/>
    <property type="project" value="InterPro"/>
</dbReference>
<dbReference type="InterPro" id="IPR013324">
    <property type="entry name" value="RNA_pol_sigma_r3/r4-like"/>
</dbReference>
<evidence type="ECO:0000256" key="1">
    <source>
        <dbReference type="ARBA" id="ARBA00010641"/>
    </source>
</evidence>
<dbReference type="OrthoDB" id="1493925at2"/>
<dbReference type="PANTHER" id="PTHR43133:SF46">
    <property type="entry name" value="RNA POLYMERASE SIGMA-70 FACTOR ECF SUBFAMILY"/>
    <property type="match status" value="1"/>
</dbReference>
<dbReference type="Gene3D" id="1.10.1740.10">
    <property type="match status" value="1"/>
</dbReference>
<evidence type="ECO:0000313" key="7">
    <source>
        <dbReference type="EMBL" id="RDC63165.1"/>
    </source>
</evidence>
<dbReference type="InterPro" id="IPR014284">
    <property type="entry name" value="RNA_pol_sigma-70_dom"/>
</dbReference>
<dbReference type="InterPro" id="IPR013325">
    <property type="entry name" value="RNA_pol_sigma_r2"/>
</dbReference>
<dbReference type="InterPro" id="IPR036388">
    <property type="entry name" value="WH-like_DNA-bd_sf"/>
</dbReference>
<proteinExistence type="inferred from homology"/>
<accession>A0A369QHV6</accession>
<dbReference type="PANTHER" id="PTHR43133">
    <property type="entry name" value="RNA POLYMERASE ECF-TYPE SIGMA FACTO"/>
    <property type="match status" value="1"/>
</dbReference>
<protein>
    <submittedName>
        <fullName evidence="7">RNA polymerase sigma-H factor</fullName>
    </submittedName>
</protein>
<gene>
    <name evidence="7" type="ORF">AHMF7616_01766</name>
</gene>
<comment type="caution">
    <text evidence="7">The sequence shown here is derived from an EMBL/GenBank/DDBJ whole genome shotgun (WGS) entry which is preliminary data.</text>
</comment>
<dbReference type="EMBL" id="QASA01000001">
    <property type="protein sequence ID" value="RDC63165.1"/>
    <property type="molecule type" value="Genomic_DNA"/>
</dbReference>
<dbReference type="InterPro" id="IPR013249">
    <property type="entry name" value="RNA_pol_sigma70_r4_t2"/>
</dbReference>
<reference evidence="7 8" key="1">
    <citation type="submission" date="2018-04" db="EMBL/GenBank/DDBJ databases">
        <title>Adhaeribacter sp. HMF7616 genome sequencing and assembly.</title>
        <authorList>
            <person name="Kang H."/>
            <person name="Kang J."/>
            <person name="Cha I."/>
            <person name="Kim H."/>
            <person name="Joh K."/>
        </authorList>
    </citation>
    <scope>NUCLEOTIDE SEQUENCE [LARGE SCALE GENOMIC DNA]</scope>
    <source>
        <strain evidence="7 8">HMF7616</strain>
    </source>
</reference>
<sequence>MTEAELIQGLNRGDAKAHKALYEKYAGLMLGICLRYLKNQMDAEEVMLTGFVKVFQHIGQFENKGSFEGWIKRIMVNEALGFLRKKEPLHLAIEKDVLHIATEANAEQDLAIEDLLRLLHELPAGYRAVFNLYAIEGYSHKEIGDLLNISEGTSKSQLSKARAMLQRRLQDQEFITL</sequence>
<dbReference type="Proteomes" id="UP000253919">
    <property type="component" value="Unassembled WGS sequence"/>
</dbReference>